<name>A0A1C4E330_BACTU</name>
<protein>
    <submittedName>
        <fullName evidence="2">Serine or threonine kinase</fullName>
    </submittedName>
</protein>
<dbReference type="Pfam" id="PF03781">
    <property type="entry name" value="FGE-sulfatase"/>
    <property type="match status" value="1"/>
</dbReference>
<dbReference type="InterPro" id="IPR051043">
    <property type="entry name" value="Sulfatase_Mod_Factor_Kinase"/>
</dbReference>
<evidence type="ECO:0000259" key="1">
    <source>
        <dbReference type="Pfam" id="PF03781"/>
    </source>
</evidence>
<dbReference type="InterPro" id="IPR016187">
    <property type="entry name" value="CTDL_fold"/>
</dbReference>
<dbReference type="Proteomes" id="UP000195991">
    <property type="component" value="Unassembled WGS sequence"/>
</dbReference>
<dbReference type="SUPFAM" id="SSF56436">
    <property type="entry name" value="C-type lectin-like"/>
    <property type="match status" value="1"/>
</dbReference>
<sequence>MFKYINNISFCRIPPGKFRFGMDWNMLEFVKKSENYRIPIEWLLKETPLNEIYLDEYDISDTPITVGMMSEFFKYNPKIAIPKELKYNIDNHNMDLPAYPISYELALSFCAWLSFMLNEWIDLPTECEWEKSSRGTGDRTFPWGDSENYEILNIRKNGMPSKPINIKTHLENVSIYGVYDLAGNVEEWTKSYNKPYKNSKLIYSNLLSYPILRGGTSEHGIDLARSTRRHGNHPSLYTGFRIVKRKNAANITSIMYQNVQKSNNLKIGDFVLGKILNIDSDSIVIHLLNDIKTLVNIESLPTEIVELFGSFKNKDSEILLKIEDIINDIYLCKRPSLEEIDQFFTVNQSSKTEKNNLELNRYHGWGI</sequence>
<reference evidence="2 3" key="1">
    <citation type="submission" date="2016-08" db="EMBL/GenBank/DDBJ databases">
        <authorList>
            <person name="Seilhamer J.J."/>
        </authorList>
    </citation>
    <scope>NUCLEOTIDE SEQUENCE [LARGE SCALE GENOMIC DNA]</scope>
    <source>
        <strain evidence="2 3">IEBC_T61001</strain>
    </source>
</reference>
<dbReference type="AlphaFoldDB" id="A0A1C4E330"/>
<feature type="domain" description="Sulfatase-modifying factor enzyme-like" evidence="1">
    <location>
        <begin position="11"/>
        <end position="244"/>
    </location>
</feature>
<gene>
    <name evidence="2" type="ORF">BTT61001_02855</name>
</gene>
<dbReference type="PANTHER" id="PTHR23150:SF19">
    <property type="entry name" value="FORMYLGLYCINE-GENERATING ENZYME"/>
    <property type="match status" value="1"/>
</dbReference>
<evidence type="ECO:0000313" key="3">
    <source>
        <dbReference type="Proteomes" id="UP000195991"/>
    </source>
</evidence>
<dbReference type="InterPro" id="IPR005532">
    <property type="entry name" value="SUMF_dom"/>
</dbReference>
<dbReference type="RefSeq" id="WP_087984344.1">
    <property type="nucleotide sequence ID" value="NZ_FMBI01000030.1"/>
</dbReference>
<evidence type="ECO:0000313" key="2">
    <source>
        <dbReference type="EMBL" id="SCC38026.1"/>
    </source>
</evidence>
<dbReference type="PANTHER" id="PTHR23150">
    <property type="entry name" value="SULFATASE MODIFYING FACTOR 1, 2"/>
    <property type="match status" value="1"/>
</dbReference>
<keyword evidence="2" id="KW-0418">Kinase</keyword>
<keyword evidence="2" id="KW-0808">Transferase</keyword>
<accession>A0A1C4E330</accession>
<proteinExistence type="predicted"/>
<dbReference type="Gene3D" id="3.90.1580.10">
    <property type="entry name" value="paralog of FGE (formylglycine-generating enzyme)"/>
    <property type="match status" value="1"/>
</dbReference>
<dbReference type="EMBL" id="FMBI01000030">
    <property type="protein sequence ID" value="SCC38026.1"/>
    <property type="molecule type" value="Genomic_DNA"/>
</dbReference>
<organism evidence="2 3">
    <name type="scientific">Bacillus thuringiensis</name>
    <dbReference type="NCBI Taxonomy" id="1428"/>
    <lineage>
        <taxon>Bacteria</taxon>
        <taxon>Bacillati</taxon>
        <taxon>Bacillota</taxon>
        <taxon>Bacilli</taxon>
        <taxon>Bacillales</taxon>
        <taxon>Bacillaceae</taxon>
        <taxon>Bacillus</taxon>
        <taxon>Bacillus cereus group</taxon>
    </lineage>
</organism>
<dbReference type="GO" id="GO:0120147">
    <property type="term" value="F:formylglycine-generating oxidase activity"/>
    <property type="evidence" value="ECO:0007669"/>
    <property type="project" value="TreeGrafter"/>
</dbReference>
<dbReference type="GO" id="GO:0016301">
    <property type="term" value="F:kinase activity"/>
    <property type="evidence" value="ECO:0007669"/>
    <property type="project" value="UniProtKB-KW"/>
</dbReference>
<dbReference type="InterPro" id="IPR042095">
    <property type="entry name" value="SUMF_sf"/>
</dbReference>